<dbReference type="SUPFAM" id="SSF53448">
    <property type="entry name" value="Nucleotide-diphospho-sugar transferases"/>
    <property type="match status" value="1"/>
</dbReference>
<protein>
    <submittedName>
        <fullName evidence="2">Glycosyltransferase, group 2 family protein</fullName>
        <ecNumber evidence="2">2.4.-.-</ecNumber>
    </submittedName>
</protein>
<dbReference type="InterPro" id="IPR001173">
    <property type="entry name" value="Glyco_trans_2-like"/>
</dbReference>
<dbReference type="PANTHER" id="PTHR43685">
    <property type="entry name" value="GLYCOSYLTRANSFERASE"/>
    <property type="match status" value="1"/>
</dbReference>
<keyword evidence="2" id="KW-0328">Glycosyltransferase</keyword>
<name>D4S1R8_9FIRM</name>
<dbReference type="GO" id="GO:0016757">
    <property type="term" value="F:glycosyltransferase activity"/>
    <property type="evidence" value="ECO:0007669"/>
    <property type="project" value="UniProtKB-KW"/>
</dbReference>
<dbReference type="GeneID" id="98917833"/>
<comment type="caution">
    <text evidence="2">The sequence shown here is derived from an EMBL/GenBank/DDBJ whole genome shotgun (WGS) entry which is preliminary data.</text>
</comment>
<dbReference type="InterPro" id="IPR050834">
    <property type="entry name" value="Glycosyltransf_2"/>
</dbReference>
<reference evidence="2 3" key="1">
    <citation type="submission" date="2010-02" db="EMBL/GenBank/DDBJ databases">
        <authorList>
            <person name="Weinstock G."/>
            <person name="Sodergren E."/>
            <person name="Clifton S."/>
            <person name="Fulton L."/>
            <person name="Fulton B."/>
            <person name="Courtney L."/>
            <person name="Fronick C."/>
            <person name="Harrison M."/>
            <person name="Strong C."/>
            <person name="Farmer C."/>
            <person name="Delahaunty K."/>
            <person name="Markovic C."/>
            <person name="Hall O."/>
            <person name="Minx P."/>
            <person name="Tomlinson C."/>
            <person name="Mitreva M."/>
            <person name="Nelson J."/>
            <person name="Hou S."/>
            <person name="Wollam A."/>
            <person name="Pepin K.H."/>
            <person name="Johnson M."/>
            <person name="Bhonagiri V."/>
            <person name="Zhang X."/>
            <person name="Suruliraj S."/>
            <person name="Warren W."/>
            <person name="Chinwalla A."/>
            <person name="Mardis E.R."/>
            <person name="Wilson R.K."/>
        </authorList>
    </citation>
    <scope>NUCLEOTIDE SEQUENCE [LARGE SCALE GENOMIC DNA]</scope>
    <source>
        <strain evidence="2 3">DSM 2876</strain>
    </source>
</reference>
<accession>D4S1R8</accession>
<evidence type="ECO:0000313" key="3">
    <source>
        <dbReference type="Proteomes" id="UP000006238"/>
    </source>
</evidence>
<dbReference type="STRING" id="45851.BHV86_08155"/>
<keyword evidence="2" id="KW-0808">Transferase</keyword>
<sequence>MNIFIKTKSYLKRYGALNLIRKVTEKASRGFDISEEFACENLTDEELLKQRNYKFLHSPVISIVMPVYNPDDRYFRQTLNSIKNQSYENWQLCIGDAGNNKKNKILEEVFGNDDRVKYLDIPVNYGISGNSNKALELATGGYIGLMDHDDILTSDALFMIVSKLNEGYDIVYTDEDKTDENLNRYFSVYRKPDFNLNLLLSNNYMCHFTVISKKIISEAGNFRSEYDGAQDYDLFLRCIEKTDRIGHVNKVLYHWRTVGGSTSGNPFNKEYAFDAGKRALQDYILRNNIKGVKVAQMEDPGYYRIRCGRKGKLSLSMVVDGTITNDGSDYYLVLDENMKISSSDIDKMLKRAYFTGADIVVPKIIRNGRYEYNGRAYTGNGYTPSLKGKREWYKGQSNLGILNMDVNIVPAKGILIRKKLYDKYINHKGRYICNLKGSFKGVKMVYAPESVISK</sequence>
<keyword evidence="3" id="KW-1185">Reference proteome</keyword>
<dbReference type="AlphaFoldDB" id="D4S1R8"/>
<evidence type="ECO:0000313" key="2">
    <source>
        <dbReference type="EMBL" id="EFF67816.1"/>
    </source>
</evidence>
<dbReference type="EMBL" id="ABWN01000035">
    <property type="protein sequence ID" value="EFF67816.1"/>
    <property type="molecule type" value="Genomic_DNA"/>
</dbReference>
<gene>
    <name evidence="2" type="ORF">BUTYVIB_02040</name>
</gene>
<dbReference type="EC" id="2.4.-.-" evidence="2"/>
<dbReference type="Gene3D" id="3.90.550.10">
    <property type="entry name" value="Spore Coat Polysaccharide Biosynthesis Protein SpsA, Chain A"/>
    <property type="match status" value="1"/>
</dbReference>
<dbReference type="Proteomes" id="UP000006238">
    <property type="component" value="Unassembled WGS sequence"/>
</dbReference>
<dbReference type="InterPro" id="IPR029044">
    <property type="entry name" value="Nucleotide-diphossugar_trans"/>
</dbReference>
<dbReference type="eggNOG" id="COG1215">
    <property type="taxonomic scope" value="Bacteria"/>
</dbReference>
<organism evidence="2 3">
    <name type="scientific">Eshraghiella crossota DSM 2876</name>
    <dbReference type="NCBI Taxonomy" id="511680"/>
    <lineage>
        <taxon>Bacteria</taxon>
        <taxon>Bacillati</taxon>
        <taxon>Bacillota</taxon>
        <taxon>Clostridia</taxon>
        <taxon>Lachnospirales</taxon>
        <taxon>Lachnospiraceae</taxon>
        <taxon>Eshraghiella</taxon>
    </lineage>
</organism>
<dbReference type="CDD" id="cd04184">
    <property type="entry name" value="GT2_RfbC_Mx_like"/>
    <property type="match status" value="1"/>
</dbReference>
<dbReference type="Pfam" id="PF00535">
    <property type="entry name" value="Glycos_transf_2"/>
    <property type="match status" value="1"/>
</dbReference>
<dbReference type="PANTHER" id="PTHR43685:SF2">
    <property type="entry name" value="GLYCOSYLTRANSFERASE 2-LIKE DOMAIN-CONTAINING PROTEIN"/>
    <property type="match status" value="1"/>
</dbReference>
<proteinExistence type="predicted"/>
<evidence type="ECO:0000259" key="1">
    <source>
        <dbReference type="Pfam" id="PF00535"/>
    </source>
</evidence>
<dbReference type="HOGENOM" id="CLU_602283_0_0_9"/>
<feature type="domain" description="Glycosyltransferase 2-like" evidence="1">
    <location>
        <begin position="62"/>
        <end position="194"/>
    </location>
</feature>
<dbReference type="RefSeq" id="WP_005603985.1">
    <property type="nucleotide sequence ID" value="NZ_GG663524.1"/>
</dbReference>